<dbReference type="GO" id="GO:0005737">
    <property type="term" value="C:cytoplasm"/>
    <property type="evidence" value="ECO:0007669"/>
    <property type="project" value="UniProtKB-SubCell"/>
</dbReference>
<evidence type="ECO:0000259" key="13">
    <source>
        <dbReference type="PROSITE" id="PS51094"/>
    </source>
</evidence>
<evidence type="ECO:0000259" key="14">
    <source>
        <dbReference type="PROSITE" id="PS51099"/>
    </source>
</evidence>
<dbReference type="PROSITE" id="PS51104">
    <property type="entry name" value="PTS_EIIC_TYPE_2"/>
    <property type="match status" value="1"/>
</dbReference>
<evidence type="ECO:0000313" key="16">
    <source>
        <dbReference type="EMBL" id="GBG04103.1"/>
    </source>
</evidence>
<gene>
    <name evidence="16" type="ORF">LrDSM24759_00170</name>
</gene>
<dbReference type="Pfam" id="PF02378">
    <property type="entry name" value="PTS_EIIC"/>
    <property type="match status" value="1"/>
</dbReference>
<evidence type="ECO:0000259" key="15">
    <source>
        <dbReference type="PROSITE" id="PS51104"/>
    </source>
</evidence>
<dbReference type="GO" id="GO:0022877">
    <property type="term" value="F:protein-N(PI)-phosphohistidine-fructose phosphotransferase system transporter activity"/>
    <property type="evidence" value="ECO:0007669"/>
    <property type="project" value="InterPro"/>
</dbReference>
<evidence type="ECO:0000256" key="2">
    <source>
        <dbReference type="ARBA" id="ARBA00004496"/>
    </source>
</evidence>
<dbReference type="NCBIfam" id="TIGR01427">
    <property type="entry name" value="PTS_IIC_fructo"/>
    <property type="match status" value="1"/>
</dbReference>
<dbReference type="InterPro" id="IPR050864">
    <property type="entry name" value="Bacterial_PTS_Sugar_Transport"/>
</dbReference>
<dbReference type="PROSITE" id="PS51094">
    <property type="entry name" value="PTS_EIIA_TYPE_2"/>
    <property type="match status" value="1"/>
</dbReference>
<feature type="transmembrane region" description="Helical" evidence="12">
    <location>
        <begin position="489"/>
        <end position="509"/>
    </location>
</feature>
<feature type="transmembrane region" description="Helical" evidence="12">
    <location>
        <begin position="450"/>
        <end position="469"/>
    </location>
</feature>
<dbReference type="NCBIfam" id="TIGR00848">
    <property type="entry name" value="fruA"/>
    <property type="match status" value="1"/>
</dbReference>
<dbReference type="NCBIfam" id="TIGR00829">
    <property type="entry name" value="FRU"/>
    <property type="match status" value="1"/>
</dbReference>
<dbReference type="RefSeq" id="WP_117117312.1">
    <property type="nucleotide sequence ID" value="NZ_BFBY01000001.1"/>
</dbReference>
<dbReference type="InterPro" id="IPR013014">
    <property type="entry name" value="PTS_EIIC_2"/>
</dbReference>
<keyword evidence="8" id="KW-0598">Phosphotransferase system</keyword>
<evidence type="ECO:0000256" key="11">
    <source>
        <dbReference type="ARBA" id="ARBA00023136"/>
    </source>
</evidence>
<dbReference type="SUPFAM" id="SSF55804">
    <property type="entry name" value="Phoshotransferase/anion transport protein"/>
    <property type="match status" value="1"/>
</dbReference>
<dbReference type="GO" id="GO:0009401">
    <property type="term" value="P:phosphoenolpyruvate-dependent sugar phosphotransferase system"/>
    <property type="evidence" value="ECO:0007669"/>
    <property type="project" value="UniProtKB-KW"/>
</dbReference>
<evidence type="ECO:0000256" key="1">
    <source>
        <dbReference type="ARBA" id="ARBA00004429"/>
    </source>
</evidence>
<evidence type="ECO:0000256" key="6">
    <source>
        <dbReference type="ARBA" id="ARBA00022597"/>
    </source>
</evidence>
<keyword evidence="3" id="KW-0813">Transport</keyword>
<evidence type="ECO:0000256" key="10">
    <source>
        <dbReference type="ARBA" id="ARBA00022989"/>
    </source>
</evidence>
<evidence type="ECO:0000256" key="3">
    <source>
        <dbReference type="ARBA" id="ARBA00022448"/>
    </source>
</evidence>
<dbReference type="InterPro" id="IPR004715">
    <property type="entry name" value="PTS_IIA_fruc"/>
</dbReference>
<feature type="transmembrane region" description="Helical" evidence="12">
    <location>
        <begin position="416"/>
        <end position="438"/>
    </location>
</feature>
<dbReference type="GO" id="GO:0005886">
    <property type="term" value="C:plasma membrane"/>
    <property type="evidence" value="ECO:0007669"/>
    <property type="project" value="UniProtKB-SubCell"/>
</dbReference>
<feature type="transmembrane region" description="Helical" evidence="12">
    <location>
        <begin position="633"/>
        <end position="654"/>
    </location>
</feature>
<dbReference type="InterPro" id="IPR013011">
    <property type="entry name" value="PTS_EIIB_2"/>
</dbReference>
<dbReference type="InterPro" id="IPR003501">
    <property type="entry name" value="PTS_EIIB_2/3"/>
</dbReference>
<organism evidence="16 17">
    <name type="scientific">Lactobacillus rodentium</name>
    <dbReference type="NCBI Taxonomy" id="947835"/>
    <lineage>
        <taxon>Bacteria</taxon>
        <taxon>Bacillati</taxon>
        <taxon>Bacillota</taxon>
        <taxon>Bacilli</taxon>
        <taxon>Lactobacillales</taxon>
        <taxon>Lactobacillaceae</taxon>
        <taxon>Lactobacillus</taxon>
    </lineage>
</organism>
<evidence type="ECO:0000256" key="8">
    <source>
        <dbReference type="ARBA" id="ARBA00022683"/>
    </source>
</evidence>
<dbReference type="EMBL" id="BFBY01000001">
    <property type="protein sequence ID" value="GBG04103.1"/>
    <property type="molecule type" value="Genomic_DNA"/>
</dbReference>
<keyword evidence="5" id="KW-0597">Phosphoprotein</keyword>
<feature type="domain" description="PTS EIIB type-2" evidence="14">
    <location>
        <begin position="183"/>
        <end position="278"/>
    </location>
</feature>
<dbReference type="AlphaFoldDB" id="A0A2Z6T8X4"/>
<keyword evidence="9 12" id="KW-0812">Transmembrane</keyword>
<dbReference type="InterPro" id="IPR003353">
    <property type="entry name" value="PTS_IIB_fruc"/>
</dbReference>
<dbReference type="InterPro" id="IPR036095">
    <property type="entry name" value="PTS_EIIB-like_sf"/>
</dbReference>
<dbReference type="FunFam" id="3.40.930.10:FF:000009">
    <property type="entry name" value="PTS system, fructose specific IIABC component"/>
    <property type="match status" value="1"/>
</dbReference>
<dbReference type="Gene3D" id="3.40.930.10">
    <property type="entry name" value="Mannitol-specific EII, Chain A"/>
    <property type="match status" value="1"/>
</dbReference>
<protein>
    <submittedName>
        <fullName evidence="16">Fructose-specific PTS system IIC component</fullName>
    </submittedName>
</protein>
<evidence type="ECO:0000256" key="5">
    <source>
        <dbReference type="ARBA" id="ARBA00022553"/>
    </source>
</evidence>
<feature type="transmembrane region" description="Helical" evidence="12">
    <location>
        <begin position="530"/>
        <end position="557"/>
    </location>
</feature>
<dbReference type="OrthoDB" id="9782569at2"/>
<comment type="subcellular location">
    <subcellularLocation>
        <location evidence="1">Cell inner membrane</location>
        <topology evidence="1">Multi-pass membrane protein</topology>
    </subcellularLocation>
    <subcellularLocation>
        <location evidence="2">Cytoplasm</location>
    </subcellularLocation>
</comment>
<feature type="transmembrane region" description="Helical" evidence="12">
    <location>
        <begin position="377"/>
        <end position="396"/>
    </location>
</feature>
<feature type="domain" description="PTS EIIA type-2" evidence="13">
    <location>
        <begin position="5"/>
        <end position="149"/>
    </location>
</feature>
<dbReference type="SUPFAM" id="SSF52794">
    <property type="entry name" value="PTS system IIB component-like"/>
    <property type="match status" value="1"/>
</dbReference>
<feature type="transmembrane region" description="Helical" evidence="12">
    <location>
        <begin position="569"/>
        <end position="588"/>
    </location>
</feature>
<accession>A0A2Z6T8X4</accession>
<sequence length="664" mass="70529">MKIEDLLSPDLMIMDLKATTQKEAIKEMADLEVAQGIVNNEDEFIKSIWARENESTTGIGEGIAMPHARNKYINRAAVLFAKSPKGIDYNALDGQPVHLFFMITAPAGADNTHLQALAKLSSLLINPDVVNALKAAKSPEEVIDIFKLAEAEKDAQDKADAEARKAAAEKKDDTPADKKKPLIVGVTACINGIAHTYMAQEALIKAGKKMGVDVRIETNGSEGVKDKLTPEEIKEAKGVIIASDKKVDMPRFNGKEVVMKPVVDGINHPKELIEDILENKAPIYHADSSASSSDDAGKEKQGVWATIYKHLMSGISHMLPFIIGGGILMAISFIVENYMAGGAKNPAFIFLNNAGNMAFAFMVPVLAAYIAESIGDLPALMPGFVGGFMATVYGGAYGGTYTASVMGAKTASPSGFLGGLAAGFLAGYIMVLLKKIFAKLPKSVEGMKPMLIYPILGLLIIALLMYYIINPIFSGINLAITHFLNSMGTANLAILTTVLAAMMAIDMGGPFNKAAYVFASGAFANDPKSVTAAILMAAVMVGGMVPPFATAIGTAFFKNKYTKEERRAGVSNWVLGFSFITEGAIPFAVADPGRVIPSCMIGSGIAGALVGIWHVGVPAPHGGFWVSPLATNIWGYFLSVIIGSILAGVIMSLWKKPVSEDPDE</sequence>
<evidence type="ECO:0000256" key="7">
    <source>
        <dbReference type="ARBA" id="ARBA00022679"/>
    </source>
</evidence>
<keyword evidence="4" id="KW-1003">Cell membrane</keyword>
<dbReference type="InterPro" id="IPR016152">
    <property type="entry name" value="PTrfase/Anion_transptr"/>
</dbReference>
<evidence type="ECO:0000256" key="9">
    <source>
        <dbReference type="ARBA" id="ARBA00022692"/>
    </source>
</evidence>
<dbReference type="InterPro" id="IPR003352">
    <property type="entry name" value="PTS_EIIC"/>
</dbReference>
<reference evidence="17" key="1">
    <citation type="submission" date="2018-03" db="EMBL/GenBank/DDBJ databases">
        <title>New taxa in the Lactobacillus gasseri group.</title>
        <authorList>
            <person name="Tanizawa Y."/>
            <person name="Tohno M."/>
            <person name="Endo A."/>
            <person name="Arita M."/>
        </authorList>
    </citation>
    <scope>NUCLEOTIDE SEQUENCE [LARGE SCALE GENOMIC DNA]</scope>
    <source>
        <strain evidence="17">DSM 24759</strain>
    </source>
</reference>
<dbReference type="PANTHER" id="PTHR30505:SF28">
    <property type="entry name" value="PTS SYSTEM 2-O-ALPHA-MANNOSYL-D-GLYCERATE-SPECIFIC EIIABC COMPONENT"/>
    <property type="match status" value="1"/>
</dbReference>
<dbReference type="Pfam" id="PF02302">
    <property type="entry name" value="PTS_IIB"/>
    <property type="match status" value="1"/>
</dbReference>
<feature type="transmembrane region" description="Helical" evidence="12">
    <location>
        <begin position="347"/>
        <end position="370"/>
    </location>
</feature>
<dbReference type="PROSITE" id="PS51099">
    <property type="entry name" value="PTS_EIIB_TYPE_2"/>
    <property type="match status" value="1"/>
</dbReference>
<keyword evidence="10 12" id="KW-1133">Transmembrane helix</keyword>
<dbReference type="GO" id="GO:0090563">
    <property type="term" value="F:protein-phosphocysteine-sugar phosphotransferase activity"/>
    <property type="evidence" value="ECO:0007669"/>
    <property type="project" value="TreeGrafter"/>
</dbReference>
<keyword evidence="11 12" id="KW-0472">Membrane</keyword>
<evidence type="ECO:0000256" key="4">
    <source>
        <dbReference type="ARBA" id="ARBA00022475"/>
    </source>
</evidence>
<proteinExistence type="predicted"/>
<dbReference type="CDD" id="cd05569">
    <property type="entry name" value="PTS_IIB_fructose"/>
    <property type="match status" value="1"/>
</dbReference>
<feature type="domain" description="PTS EIIC type-2" evidence="15">
    <location>
        <begin position="307"/>
        <end position="653"/>
    </location>
</feature>
<keyword evidence="17" id="KW-1185">Reference proteome</keyword>
<dbReference type="InterPro" id="IPR006327">
    <property type="entry name" value="PTS_IIC_fruc"/>
</dbReference>
<dbReference type="Gene3D" id="3.40.50.2300">
    <property type="match status" value="1"/>
</dbReference>
<dbReference type="GO" id="GO:0005351">
    <property type="term" value="F:carbohydrate:proton symporter activity"/>
    <property type="evidence" value="ECO:0007669"/>
    <property type="project" value="InterPro"/>
</dbReference>
<dbReference type="PROSITE" id="PS00372">
    <property type="entry name" value="PTS_EIIA_TYPE_2_HIS"/>
    <property type="match status" value="1"/>
</dbReference>
<evidence type="ECO:0000313" key="17">
    <source>
        <dbReference type="Proteomes" id="UP000257317"/>
    </source>
</evidence>
<comment type="caution">
    <text evidence="16">The sequence shown here is derived from an EMBL/GenBank/DDBJ whole genome shotgun (WGS) entry which is preliminary data.</text>
</comment>
<name>A0A2Z6T8X4_9LACO</name>
<dbReference type="InterPro" id="IPR002178">
    <property type="entry name" value="PTS_EIIA_type-2_dom"/>
</dbReference>
<evidence type="ECO:0000256" key="12">
    <source>
        <dbReference type="SAM" id="Phobius"/>
    </source>
</evidence>
<keyword evidence="6" id="KW-0762">Sugar transport</keyword>
<dbReference type="FunFam" id="3.40.50.2300:FF:000014">
    <property type="entry name" value="PTS system fructose-like transporter subunit IIB"/>
    <property type="match status" value="1"/>
</dbReference>
<dbReference type="CDD" id="cd00211">
    <property type="entry name" value="PTS_IIA_fru"/>
    <property type="match status" value="1"/>
</dbReference>
<dbReference type="PANTHER" id="PTHR30505">
    <property type="entry name" value="FRUCTOSE-LIKE PERMEASE"/>
    <property type="match status" value="1"/>
</dbReference>
<keyword evidence="7" id="KW-0808">Transferase</keyword>
<dbReference type="Pfam" id="PF00359">
    <property type="entry name" value="PTS_EIIA_2"/>
    <property type="match status" value="1"/>
</dbReference>
<feature type="transmembrane region" description="Helical" evidence="12">
    <location>
        <begin position="318"/>
        <end position="335"/>
    </location>
</feature>
<dbReference type="Proteomes" id="UP000257317">
    <property type="component" value="Unassembled WGS sequence"/>
</dbReference>